<dbReference type="AlphaFoldDB" id="A0A6L2N2F0"/>
<accession>A0A6L2N2F0</accession>
<proteinExistence type="predicted"/>
<reference evidence="1" key="1">
    <citation type="journal article" date="2019" name="Sci. Rep.">
        <title>Draft genome of Tanacetum cinerariifolium, the natural source of mosquito coil.</title>
        <authorList>
            <person name="Yamashiro T."/>
            <person name="Shiraishi A."/>
            <person name="Satake H."/>
            <person name="Nakayama K."/>
        </authorList>
    </citation>
    <scope>NUCLEOTIDE SEQUENCE</scope>
</reference>
<protein>
    <submittedName>
        <fullName evidence="1">Uncharacterized protein</fullName>
    </submittedName>
</protein>
<dbReference type="EMBL" id="BKCJ010007914">
    <property type="protein sequence ID" value="GEU79637.1"/>
    <property type="molecule type" value="Genomic_DNA"/>
</dbReference>
<comment type="caution">
    <text evidence="1">The sequence shown here is derived from an EMBL/GenBank/DDBJ whole genome shotgun (WGS) entry which is preliminary data.</text>
</comment>
<organism evidence="1">
    <name type="scientific">Tanacetum cinerariifolium</name>
    <name type="common">Dalmatian daisy</name>
    <name type="synonym">Chrysanthemum cinerariifolium</name>
    <dbReference type="NCBI Taxonomy" id="118510"/>
    <lineage>
        <taxon>Eukaryota</taxon>
        <taxon>Viridiplantae</taxon>
        <taxon>Streptophyta</taxon>
        <taxon>Embryophyta</taxon>
        <taxon>Tracheophyta</taxon>
        <taxon>Spermatophyta</taxon>
        <taxon>Magnoliopsida</taxon>
        <taxon>eudicotyledons</taxon>
        <taxon>Gunneridae</taxon>
        <taxon>Pentapetalae</taxon>
        <taxon>asterids</taxon>
        <taxon>campanulids</taxon>
        <taxon>Asterales</taxon>
        <taxon>Asteraceae</taxon>
        <taxon>Asteroideae</taxon>
        <taxon>Anthemideae</taxon>
        <taxon>Anthemidinae</taxon>
        <taxon>Tanacetum</taxon>
    </lineage>
</organism>
<sequence length="291" mass="33627">MFSLLRARPTDHLCLFPGNHLMKKGIKMAEPNLNEYILVTRKNYFSDDKEGRMVEKSFLEIQGTFLVKLRDNVFNGIIGESAFEHIENFLEIVRPLKIKDTEDDEDYDLAEIFMIDGNLFDFETPLCKTFNEFNYILRIDTDLFTFDIQEIKNYEEHKYKVNNDITGDLEKPWSDNRVPYQLCDHMSKSYCFKNGKSKWPTCSSDIDGFCNGGELPGMNYGINDTDNTQDDPGLREQHPTHDPSVCRARLGILTFLIGGCDGAHDLRAEIDDYEAVSDQGPIYDWDAPRRI</sequence>
<evidence type="ECO:0000313" key="1">
    <source>
        <dbReference type="EMBL" id="GEU79637.1"/>
    </source>
</evidence>
<name>A0A6L2N2F0_TANCI</name>
<gene>
    <name evidence="1" type="ORF">Tci_051615</name>
</gene>